<dbReference type="EMBL" id="LDQA01000079">
    <property type="protein sequence ID" value="KTR02281.1"/>
    <property type="molecule type" value="Genomic_DNA"/>
</dbReference>
<dbReference type="PATRIC" id="fig|401562.4.peg.4530"/>
<dbReference type="Proteomes" id="UP000078529">
    <property type="component" value="Unassembled WGS sequence"/>
</dbReference>
<proteinExistence type="predicted"/>
<comment type="caution">
    <text evidence="2">The sequence shown here is derived from an EMBL/GenBank/DDBJ whole genome shotgun (WGS) entry which is preliminary data.</text>
</comment>
<gene>
    <name evidence="2" type="ORF">NS365_21970</name>
</gene>
<evidence type="ECO:0000313" key="2">
    <source>
        <dbReference type="EMBL" id="KTR02281.1"/>
    </source>
</evidence>
<dbReference type="AlphaFoldDB" id="A0A175RG05"/>
<keyword evidence="3" id="KW-1185">Reference proteome</keyword>
<reference evidence="2 3" key="1">
    <citation type="journal article" date="2016" name="Front. Microbiol.">
        <title>Genomic Resource of Rice Seed Associated Bacteria.</title>
        <authorList>
            <person name="Midha S."/>
            <person name="Bansal K."/>
            <person name="Sharma S."/>
            <person name="Kumar N."/>
            <person name="Patil P.P."/>
            <person name="Chaudhry V."/>
            <person name="Patil P.B."/>
        </authorList>
    </citation>
    <scope>NUCLEOTIDE SEQUENCE [LARGE SCALE GENOMIC DNA]</scope>
    <source>
        <strain evidence="2 3">NS365</strain>
    </source>
</reference>
<name>A0A175RG05_9HYPH</name>
<sequence>MSTSADNRPFVAIIQSRIIHAFGPILLSAAKEVFRWKDGAFMVFPHPEGALCVATDGQTLAMMLDREAAVASPRAFHLPEALIKACAPRAPISSIYADEQADLPLPEWSQPAALQLTHACASVLPAMHHPKDAEWKPRGFHLLGRMGREDGGVQRVTDYQVFTPTKDPRVILPTIVPGATRLSMDPALVSNFSLIKEVFGETGCMTFTGGTDHSPIMVLLERCPDFFGAISPMRLSQETEWPEFAKALRDEVSAERAKSADAERRTEVAEGRP</sequence>
<evidence type="ECO:0000313" key="3">
    <source>
        <dbReference type="Proteomes" id="UP000078529"/>
    </source>
</evidence>
<evidence type="ECO:0000256" key="1">
    <source>
        <dbReference type="SAM" id="MobiDB-lite"/>
    </source>
</evidence>
<accession>A0A175RG05</accession>
<feature type="region of interest" description="Disordered" evidence="1">
    <location>
        <begin position="252"/>
        <end position="273"/>
    </location>
</feature>
<protein>
    <submittedName>
        <fullName evidence="2">Uncharacterized protein</fullName>
    </submittedName>
</protein>
<organism evidence="2 3">
    <name type="scientific">Aureimonas ureilytica</name>
    <dbReference type="NCBI Taxonomy" id="401562"/>
    <lineage>
        <taxon>Bacteria</taxon>
        <taxon>Pseudomonadati</taxon>
        <taxon>Pseudomonadota</taxon>
        <taxon>Alphaproteobacteria</taxon>
        <taxon>Hyphomicrobiales</taxon>
        <taxon>Aurantimonadaceae</taxon>
        <taxon>Aureimonas</taxon>
    </lineage>
</organism>